<evidence type="ECO:0000256" key="1">
    <source>
        <dbReference type="SAM" id="MobiDB-lite"/>
    </source>
</evidence>
<accession>A0A1Z3UBK1</accession>
<feature type="transmembrane region" description="Helical" evidence="2">
    <location>
        <begin position="186"/>
        <end position="219"/>
    </location>
</feature>
<gene>
    <name evidence="3" type="ORF">CEP68_14760</name>
</gene>
<reference evidence="4" key="1">
    <citation type="submission" date="2017-06" db="EMBL/GenBank/DDBJ databases">
        <title>FDA dAtabase for Regulatory Grade micrObial Sequences (FDA-ARGOS): Supporting development and validation of Infectious Disease Dx tests.</title>
        <authorList>
            <person name="Minogue T."/>
            <person name="Wolcott M."/>
            <person name="Wasieloski L."/>
            <person name="Aguilar W."/>
            <person name="Moore D."/>
            <person name="Tallon L."/>
            <person name="Sadzewicz L."/>
            <person name="Sengamalay N."/>
            <person name="Ott S."/>
            <person name="Godinez A."/>
            <person name="Nagaraj S."/>
            <person name="Nadendla S."/>
            <person name="Geyer C."/>
            <person name="Sichtig H."/>
        </authorList>
    </citation>
    <scope>NUCLEOTIDE SEQUENCE [LARGE SCALE GENOMIC DNA]</scope>
    <source>
        <strain evidence="4">FDAARGOS_289</strain>
    </source>
</reference>
<proteinExistence type="predicted"/>
<keyword evidence="2" id="KW-0812">Transmembrane</keyword>
<dbReference type="InterPro" id="IPR010331">
    <property type="entry name" value="ExoD"/>
</dbReference>
<sequence>MGAISSRAPRLMPAQPPPNDDLRRFSDVLEDLGHAPEPKLTMAELVASFGERGFGAMILILSLLALLPWPPGGKAVFAVPIILMSLELAFQRQSVWLPRWMLKASVSRAAYNSLIATPFAAPAWLRRWVLSAKVRIAGRRYIFSDGVRRAVRRRPNGMSVLKMVRAIERLTRPRLPLLTGDVADTFTGLVCVVLALIMALPIPFGDALPGIALVLFALGMMQRDGVAILLGVVGTAASALYLFLIWATVVEVAQHVTGWFAKLLH</sequence>
<evidence type="ECO:0000313" key="3">
    <source>
        <dbReference type="EMBL" id="ASE40647.1"/>
    </source>
</evidence>
<dbReference type="KEGG" id="bvc:CEP68_14760"/>
<feature type="region of interest" description="Disordered" evidence="1">
    <location>
        <begin position="1"/>
        <end position="20"/>
    </location>
</feature>
<dbReference type="PANTHER" id="PTHR41795">
    <property type="entry name" value="EXOPOLYSACCHARIDE SYNTHESIS PROTEIN"/>
    <property type="match status" value="1"/>
</dbReference>
<evidence type="ECO:0000256" key="2">
    <source>
        <dbReference type="SAM" id="Phobius"/>
    </source>
</evidence>
<dbReference type="Proteomes" id="UP000197050">
    <property type="component" value="Chromosome"/>
</dbReference>
<organism evidence="3 4">
    <name type="scientific">Brevundimonas vesicularis</name>
    <name type="common">Pseudomonas vesicularis</name>
    <dbReference type="NCBI Taxonomy" id="41276"/>
    <lineage>
        <taxon>Bacteria</taxon>
        <taxon>Pseudomonadati</taxon>
        <taxon>Pseudomonadota</taxon>
        <taxon>Alphaproteobacteria</taxon>
        <taxon>Caulobacterales</taxon>
        <taxon>Caulobacteraceae</taxon>
        <taxon>Brevundimonas</taxon>
    </lineage>
</organism>
<dbReference type="AlphaFoldDB" id="A0A1Z3UBK1"/>
<evidence type="ECO:0000313" key="4">
    <source>
        <dbReference type="Proteomes" id="UP000197050"/>
    </source>
</evidence>
<dbReference type="PANTHER" id="PTHR41795:SF1">
    <property type="entry name" value="EXOPOLYSACCHARIDE SYNTHESIS PROTEIN"/>
    <property type="match status" value="1"/>
</dbReference>
<feature type="transmembrane region" description="Helical" evidence="2">
    <location>
        <begin position="226"/>
        <end position="249"/>
    </location>
</feature>
<dbReference type="Pfam" id="PF06055">
    <property type="entry name" value="ExoD"/>
    <property type="match status" value="2"/>
</dbReference>
<name>A0A1Z3UBK1_BREVE</name>
<keyword evidence="2" id="KW-0472">Membrane</keyword>
<keyword evidence="2" id="KW-1133">Transmembrane helix</keyword>
<protein>
    <submittedName>
        <fullName evidence="3">Exopolysaccharide biosynthesis protein exod</fullName>
    </submittedName>
</protein>
<dbReference type="EMBL" id="CP022048">
    <property type="protein sequence ID" value="ASE40647.1"/>
    <property type="molecule type" value="Genomic_DNA"/>
</dbReference>